<dbReference type="Gene3D" id="3.40.30.10">
    <property type="entry name" value="Glutaredoxin"/>
    <property type="match status" value="1"/>
</dbReference>
<dbReference type="InterPro" id="IPR022551">
    <property type="entry name" value="BrxC"/>
</dbReference>
<dbReference type="InterPro" id="IPR036249">
    <property type="entry name" value="Thioredoxin-like_sf"/>
</dbReference>
<dbReference type="Proteomes" id="UP000323664">
    <property type="component" value="Unassembled WGS sequence"/>
</dbReference>
<organism evidence="1 2">
    <name type="scientific">Paenibacillus amylolyticus</name>
    <dbReference type="NCBI Taxonomy" id="1451"/>
    <lineage>
        <taxon>Bacteria</taxon>
        <taxon>Bacillati</taxon>
        <taxon>Bacillota</taxon>
        <taxon>Bacilli</taxon>
        <taxon>Bacillales</taxon>
        <taxon>Paenibacillaceae</taxon>
        <taxon>Paenibacillus</taxon>
    </lineage>
</organism>
<sequence length="122" mass="14231">MLSEHVLELHKMEDWQEVLHRSQEHPVLLLKHSTTCPVSARAYREFMAFVGTNASDPKQTMEYRMVKVIENRPLSRRIAEETEVRHESPQVLLLDQGQVIKHASHGHITKKRLTQWAQNPFG</sequence>
<evidence type="ECO:0000313" key="1">
    <source>
        <dbReference type="EMBL" id="KAA8786532.1"/>
    </source>
</evidence>
<accession>A0A5M9WYE4</accession>
<name>A0A5M9WYE4_PAEAM</name>
<dbReference type="Pfam" id="PF11009">
    <property type="entry name" value="BrxC"/>
    <property type="match status" value="1"/>
</dbReference>
<proteinExistence type="predicted"/>
<comment type="caution">
    <text evidence="1">The sequence shown here is derived from an EMBL/GenBank/DDBJ whole genome shotgun (WGS) entry which is preliminary data.</text>
</comment>
<evidence type="ECO:0000313" key="2">
    <source>
        <dbReference type="Proteomes" id="UP000323664"/>
    </source>
</evidence>
<dbReference type="OrthoDB" id="677051at2"/>
<protein>
    <submittedName>
        <fullName evidence="1">Bacillithiol system redox-active protein YtxJ</fullName>
    </submittedName>
</protein>
<reference evidence="1 2" key="1">
    <citation type="journal article" date="2019" name="J. Ind. Microbiol. Biotechnol.">
        <title>Paenibacillus amylolyticus 27C64 has a diverse set of carbohydrate-active enzymes and complete pectin deconstruction system.</title>
        <authorList>
            <person name="Keggi C."/>
            <person name="Doran-Peterson J."/>
        </authorList>
    </citation>
    <scope>NUCLEOTIDE SEQUENCE [LARGE SCALE GENOMIC DNA]</scope>
    <source>
        <strain evidence="1 2">27C64</strain>
    </source>
</reference>
<dbReference type="EMBL" id="RIAS01000014">
    <property type="protein sequence ID" value="KAA8786532.1"/>
    <property type="molecule type" value="Genomic_DNA"/>
</dbReference>
<dbReference type="AlphaFoldDB" id="A0A5M9WYE4"/>
<gene>
    <name evidence="1" type="primary">ytxJ</name>
    <name evidence="1" type="ORF">EC604_22125</name>
</gene>
<dbReference type="NCBIfam" id="TIGR04019">
    <property type="entry name" value="B_thiol_YtxJ"/>
    <property type="match status" value="1"/>
</dbReference>
<dbReference type="SUPFAM" id="SSF52833">
    <property type="entry name" value="Thioredoxin-like"/>
    <property type="match status" value="1"/>
</dbReference>